<evidence type="ECO:0008006" key="3">
    <source>
        <dbReference type="Google" id="ProtNLM"/>
    </source>
</evidence>
<evidence type="ECO:0000313" key="2">
    <source>
        <dbReference type="Proteomes" id="UP000281261"/>
    </source>
</evidence>
<reference evidence="1 2" key="1">
    <citation type="submission" date="2018-06" db="EMBL/GenBank/DDBJ databases">
        <title>Extensive metabolic versatility and redundancy in microbially diverse, dynamic hydrothermal sediments.</title>
        <authorList>
            <person name="Dombrowski N."/>
            <person name="Teske A."/>
            <person name="Baker B.J."/>
        </authorList>
    </citation>
    <scope>NUCLEOTIDE SEQUENCE [LARGE SCALE GENOMIC DNA]</scope>
    <source>
        <strain evidence="1">B79_G16</strain>
    </source>
</reference>
<dbReference type="Proteomes" id="UP000281261">
    <property type="component" value="Unassembled WGS sequence"/>
</dbReference>
<protein>
    <recommendedName>
        <fullName evidence="3">DUF932 domain-containing protein</fullName>
    </recommendedName>
</protein>
<dbReference type="AlphaFoldDB" id="A0A420ZBR1"/>
<sequence length="266" mass="30443">MRISFGKADTSLKEYGIIQAPLLYNDQPSGYKAIIKNGKLVAVLGSGYKALPNKVALEIANEIADEVGAVPFKKFYQNKHVAFSSEGTRMYATYIVDVPYDIEGRDNARIGFTIQNSIDGTLAFSASGFTFREFCENGVFIGLKKLSYYYRKHTKNFEVKKEAIARNIRSVIDDMKRVIEEYRKLVQLRLNREIAQKIAGQKFLSKKLMPDYILIGKNRELLEFKEVDLWTVYNDLSARIWHNPKTGLDSKRAQFQALHKVIPIRV</sequence>
<name>A0A420ZBR1_UNCK3</name>
<comment type="caution">
    <text evidence="1">The sequence shown here is derived from an EMBL/GenBank/DDBJ whole genome shotgun (WGS) entry which is preliminary data.</text>
</comment>
<dbReference type="EMBL" id="QMNG01000055">
    <property type="protein sequence ID" value="RLC36446.1"/>
    <property type="molecule type" value="Genomic_DNA"/>
</dbReference>
<accession>A0A420ZBR1</accession>
<proteinExistence type="predicted"/>
<evidence type="ECO:0000313" key="1">
    <source>
        <dbReference type="EMBL" id="RLC36446.1"/>
    </source>
</evidence>
<organism evidence="1 2">
    <name type="scientific">candidate division Kazan bacterium</name>
    <dbReference type="NCBI Taxonomy" id="2202143"/>
    <lineage>
        <taxon>Bacteria</taxon>
        <taxon>Bacteria division Kazan-3B-28</taxon>
    </lineage>
</organism>
<gene>
    <name evidence="1" type="ORF">DRH29_04555</name>
</gene>
<dbReference type="Pfam" id="PF06067">
    <property type="entry name" value="DUF932"/>
    <property type="match status" value="1"/>
</dbReference>
<dbReference type="InterPro" id="IPR026325">
    <property type="entry name" value="DUF932"/>
</dbReference>